<dbReference type="PROSITE" id="PS50297">
    <property type="entry name" value="ANK_REP_REGION"/>
    <property type="match status" value="2"/>
</dbReference>
<dbReference type="InterPro" id="IPR002110">
    <property type="entry name" value="Ankyrin_rpt"/>
</dbReference>
<feature type="non-terminal residue" evidence="5">
    <location>
        <position position="1"/>
    </location>
</feature>
<sequence>MLILQLGLTPLLVAAYNGHLTILQYLLAVGCVKETRSYDGETVLHYAAWGGHLHVTKWLIEEGGISPLVVTHQNETPCDLAAIEYSDDDTQRKQGKKEVMDFLKSVMSTEKQNVISKTPQIKGLLPIPT</sequence>
<feature type="repeat" description="ANK" evidence="3">
    <location>
        <begin position="39"/>
        <end position="63"/>
    </location>
</feature>
<evidence type="ECO:0000313" key="5">
    <source>
        <dbReference type="EMBL" id="VDI47713.1"/>
    </source>
</evidence>
<comment type="caution">
    <text evidence="5">The sequence shown here is derived from an EMBL/GenBank/DDBJ whole genome shotgun (WGS) entry which is preliminary data.</text>
</comment>
<name>A0A8B6FBT3_MYTGA</name>
<evidence type="ECO:0000256" key="3">
    <source>
        <dbReference type="PROSITE-ProRule" id="PRU00023"/>
    </source>
</evidence>
<reference evidence="5" key="1">
    <citation type="submission" date="2018-11" db="EMBL/GenBank/DDBJ databases">
        <authorList>
            <person name="Alioto T."/>
            <person name="Alioto T."/>
        </authorList>
    </citation>
    <scope>NUCLEOTIDE SEQUENCE</scope>
</reference>
<keyword evidence="6" id="KW-1185">Reference proteome</keyword>
<accession>A0A8B6FBT3</accession>
<dbReference type="Pfam" id="PF12796">
    <property type="entry name" value="Ank_2"/>
    <property type="match status" value="1"/>
</dbReference>
<gene>
    <name evidence="5" type="ORF">MGAL_10B046634</name>
</gene>
<evidence type="ECO:0000313" key="6">
    <source>
        <dbReference type="Proteomes" id="UP000596742"/>
    </source>
</evidence>
<dbReference type="Gene3D" id="1.25.40.20">
    <property type="entry name" value="Ankyrin repeat-containing domain"/>
    <property type="match status" value="2"/>
</dbReference>
<proteinExistence type="predicted"/>
<keyword evidence="2 3" id="KW-0040">ANK repeat</keyword>
<dbReference type="AlphaFoldDB" id="A0A8B6FBT3"/>
<dbReference type="PROSITE" id="PS50088">
    <property type="entry name" value="ANK_REPEAT"/>
    <property type="match status" value="2"/>
</dbReference>
<dbReference type="EMBL" id="UYJE01006646">
    <property type="protein sequence ID" value="VDI47713.1"/>
    <property type="molecule type" value="Genomic_DNA"/>
</dbReference>
<feature type="repeat" description="ANK" evidence="3">
    <location>
        <begin position="6"/>
        <end position="38"/>
    </location>
</feature>
<dbReference type="SMART" id="SM00248">
    <property type="entry name" value="ANK"/>
    <property type="match status" value="2"/>
</dbReference>
<protein>
    <submittedName>
        <fullName evidence="5">Uncharacterized protein</fullName>
    </submittedName>
</protein>
<feature type="chain" id="PRO_5032774567" evidence="4">
    <location>
        <begin position="16"/>
        <end position="129"/>
    </location>
</feature>
<dbReference type="PANTHER" id="PTHR24171">
    <property type="entry name" value="ANKYRIN REPEAT DOMAIN-CONTAINING PROTEIN 39-RELATED"/>
    <property type="match status" value="1"/>
</dbReference>
<organism evidence="5 6">
    <name type="scientific">Mytilus galloprovincialis</name>
    <name type="common">Mediterranean mussel</name>
    <dbReference type="NCBI Taxonomy" id="29158"/>
    <lineage>
        <taxon>Eukaryota</taxon>
        <taxon>Metazoa</taxon>
        <taxon>Spiralia</taxon>
        <taxon>Lophotrochozoa</taxon>
        <taxon>Mollusca</taxon>
        <taxon>Bivalvia</taxon>
        <taxon>Autobranchia</taxon>
        <taxon>Pteriomorphia</taxon>
        <taxon>Mytilida</taxon>
        <taxon>Mytiloidea</taxon>
        <taxon>Mytilidae</taxon>
        <taxon>Mytilinae</taxon>
        <taxon>Mytilus</taxon>
    </lineage>
</organism>
<keyword evidence="4" id="KW-0732">Signal</keyword>
<keyword evidence="1" id="KW-0677">Repeat</keyword>
<dbReference type="SUPFAM" id="SSF48403">
    <property type="entry name" value="Ankyrin repeat"/>
    <property type="match status" value="1"/>
</dbReference>
<evidence type="ECO:0000256" key="4">
    <source>
        <dbReference type="SAM" id="SignalP"/>
    </source>
</evidence>
<evidence type="ECO:0000256" key="2">
    <source>
        <dbReference type="ARBA" id="ARBA00023043"/>
    </source>
</evidence>
<dbReference type="OrthoDB" id="5946465at2759"/>
<dbReference type="Proteomes" id="UP000596742">
    <property type="component" value="Unassembled WGS sequence"/>
</dbReference>
<feature type="signal peptide" evidence="4">
    <location>
        <begin position="1"/>
        <end position="15"/>
    </location>
</feature>
<evidence type="ECO:0000256" key="1">
    <source>
        <dbReference type="ARBA" id="ARBA00022737"/>
    </source>
</evidence>
<dbReference type="InterPro" id="IPR036770">
    <property type="entry name" value="Ankyrin_rpt-contain_sf"/>
</dbReference>